<evidence type="ECO:0000313" key="2">
    <source>
        <dbReference type="EMBL" id="BAY86799.1"/>
    </source>
</evidence>
<evidence type="ECO:0000259" key="1">
    <source>
        <dbReference type="Pfam" id="PF00535"/>
    </source>
</evidence>
<dbReference type="SUPFAM" id="SSF53448">
    <property type="entry name" value="Nucleotide-diphospho-sugar transferases"/>
    <property type="match status" value="1"/>
</dbReference>
<dbReference type="AlphaFoldDB" id="A0A1Z4LZW7"/>
<dbReference type="Proteomes" id="UP000218418">
    <property type="component" value="Chromosome"/>
</dbReference>
<dbReference type="EMBL" id="AP018227">
    <property type="protein sequence ID" value="BAY86799.1"/>
    <property type="molecule type" value="Genomic_DNA"/>
</dbReference>
<name>A0A1Z4LZW7_9CYAN</name>
<gene>
    <name evidence="2" type="ORF">NIES267_63100</name>
</gene>
<dbReference type="InterPro" id="IPR001173">
    <property type="entry name" value="Glyco_trans_2-like"/>
</dbReference>
<keyword evidence="3" id="KW-1185">Reference proteome</keyword>
<organism evidence="2 3">
    <name type="scientific">Calothrix parasitica NIES-267</name>
    <dbReference type="NCBI Taxonomy" id="1973488"/>
    <lineage>
        <taxon>Bacteria</taxon>
        <taxon>Bacillati</taxon>
        <taxon>Cyanobacteriota</taxon>
        <taxon>Cyanophyceae</taxon>
        <taxon>Nostocales</taxon>
        <taxon>Calotrichaceae</taxon>
        <taxon>Calothrix</taxon>
    </lineage>
</organism>
<dbReference type="PANTHER" id="PTHR22916">
    <property type="entry name" value="GLYCOSYLTRANSFERASE"/>
    <property type="match status" value="1"/>
</dbReference>
<protein>
    <submittedName>
        <fullName evidence="2">Family 2 glycosyl transferase</fullName>
    </submittedName>
</protein>
<feature type="domain" description="Glycosyltransferase 2-like" evidence="1">
    <location>
        <begin position="6"/>
        <end position="162"/>
    </location>
</feature>
<keyword evidence="2" id="KW-0808">Transferase</keyword>
<dbReference type="Pfam" id="PF00535">
    <property type="entry name" value="Glycos_transf_2"/>
    <property type="match status" value="1"/>
</dbReference>
<dbReference type="GO" id="GO:0016758">
    <property type="term" value="F:hexosyltransferase activity"/>
    <property type="evidence" value="ECO:0007669"/>
    <property type="project" value="UniProtKB-ARBA"/>
</dbReference>
<reference evidence="2 3" key="1">
    <citation type="submission" date="2017-06" db="EMBL/GenBank/DDBJ databases">
        <title>Genome sequencing of cyanobaciteial culture collection at National Institute for Environmental Studies (NIES).</title>
        <authorList>
            <person name="Hirose Y."/>
            <person name="Shimura Y."/>
            <person name="Fujisawa T."/>
            <person name="Nakamura Y."/>
            <person name="Kawachi M."/>
        </authorList>
    </citation>
    <scope>NUCLEOTIDE SEQUENCE [LARGE SCALE GENOMIC DNA]</scope>
    <source>
        <strain evidence="2 3">NIES-267</strain>
    </source>
</reference>
<accession>A0A1Z4LZW7</accession>
<dbReference type="InterPro" id="IPR029044">
    <property type="entry name" value="Nucleotide-diphossugar_trans"/>
</dbReference>
<evidence type="ECO:0000313" key="3">
    <source>
        <dbReference type="Proteomes" id="UP000218418"/>
    </source>
</evidence>
<sequence length="301" mass="34461">MQPLVSIGMPVFNCEKTLIPAVNSILNQTYSHWELFLIDDGSKDKTLEIASSFKDSRIKVIADGLNKKLPSRLNQAIEMSQGKYFARMDGDDISYPERLQFQVEYLESCPNIDLLSTEIITIDSDSNPRGAFSSTETHDEICSSPRAGFSSTHPTWMGKMEWFRRYKYRPKAIRMEDQDLLLRSYKNSKFACLPEILLAYRVGSFSLKNSLLGRYNFSKALFEQAFKQKDYLLTLGIVEQALKASVDIFATATGLNYQLLKHRTGPVKIEMQQLNKWKDIWLECNSGISSADFKFYTKTSK</sequence>
<dbReference type="CDD" id="cd00761">
    <property type="entry name" value="Glyco_tranf_GTA_type"/>
    <property type="match status" value="1"/>
</dbReference>
<proteinExistence type="predicted"/>
<dbReference type="PANTHER" id="PTHR22916:SF3">
    <property type="entry name" value="UDP-GLCNAC:BETAGAL BETA-1,3-N-ACETYLGLUCOSAMINYLTRANSFERASE-LIKE PROTEIN 1"/>
    <property type="match status" value="1"/>
</dbReference>
<dbReference type="OrthoDB" id="9812327at2"/>
<dbReference type="Gene3D" id="3.90.550.10">
    <property type="entry name" value="Spore Coat Polysaccharide Biosynthesis Protein SpsA, Chain A"/>
    <property type="match status" value="1"/>
</dbReference>